<comment type="similarity">
    <text evidence="1">Belongs to the metallo-dependent hydrolases superfamily. TatD-type hydrolase family.</text>
</comment>
<dbReference type="GO" id="GO:0016788">
    <property type="term" value="F:hydrolase activity, acting on ester bonds"/>
    <property type="evidence" value="ECO:0007669"/>
    <property type="project" value="InterPro"/>
</dbReference>
<reference evidence="6" key="1">
    <citation type="submission" date="2017-12" db="EMBL/GenBank/DDBJ databases">
        <authorList>
            <person name="Yu X.-Y."/>
        </authorList>
    </citation>
    <scope>NUCLEOTIDE SEQUENCE [LARGE SCALE GENOMIC DNA]</scope>
    <source>
        <strain evidence="6">ZYSR67-Z</strain>
    </source>
</reference>
<dbReference type="CDD" id="cd01310">
    <property type="entry name" value="TatD_DNAse"/>
    <property type="match status" value="1"/>
</dbReference>
<dbReference type="GO" id="GO:0046872">
    <property type="term" value="F:metal ion binding"/>
    <property type="evidence" value="ECO:0007669"/>
    <property type="project" value="UniProtKB-KW"/>
</dbReference>
<comment type="caution">
    <text evidence="5">The sequence shown here is derived from an EMBL/GenBank/DDBJ whole genome shotgun (WGS) entry which is preliminary data.</text>
</comment>
<protein>
    <submittedName>
        <fullName evidence="5">TatD family deoxyribonuclease</fullName>
    </submittedName>
</protein>
<dbReference type="FunFam" id="3.20.20.140:FF:000005">
    <property type="entry name" value="TatD family hydrolase"/>
    <property type="match status" value="1"/>
</dbReference>
<dbReference type="PANTHER" id="PTHR46124">
    <property type="entry name" value="D-AMINOACYL-TRNA DEACYLASE"/>
    <property type="match status" value="1"/>
</dbReference>
<dbReference type="Gene3D" id="3.20.20.140">
    <property type="entry name" value="Metal-dependent hydrolases"/>
    <property type="match status" value="1"/>
</dbReference>
<dbReference type="InterPro" id="IPR032466">
    <property type="entry name" value="Metal_Hydrolase"/>
</dbReference>
<keyword evidence="2 4" id="KW-0479">Metal-binding</keyword>
<dbReference type="Proteomes" id="UP000242861">
    <property type="component" value="Unassembled WGS sequence"/>
</dbReference>
<dbReference type="Pfam" id="PF01026">
    <property type="entry name" value="TatD_DNase"/>
    <property type="match status" value="1"/>
</dbReference>
<gene>
    <name evidence="5" type="ORF">CW360_08700</name>
</gene>
<feature type="binding site" evidence="4">
    <location>
        <position position="97"/>
    </location>
    <ligand>
        <name>a divalent metal cation</name>
        <dbReference type="ChEBI" id="CHEBI:60240"/>
        <label>1</label>
    </ligand>
</feature>
<evidence type="ECO:0000313" key="5">
    <source>
        <dbReference type="EMBL" id="PKF71220.1"/>
    </source>
</evidence>
<dbReference type="InterPro" id="IPR001130">
    <property type="entry name" value="TatD-like"/>
</dbReference>
<feature type="binding site" evidence="4">
    <location>
        <position position="7"/>
    </location>
    <ligand>
        <name>a divalent metal cation</name>
        <dbReference type="ChEBI" id="CHEBI:60240"/>
        <label>1</label>
    </ligand>
</feature>
<evidence type="ECO:0000256" key="2">
    <source>
        <dbReference type="ARBA" id="ARBA00022723"/>
    </source>
</evidence>
<keyword evidence="3" id="KW-0378">Hydrolase</keyword>
<feature type="binding site" evidence="4">
    <location>
        <position position="207"/>
    </location>
    <ligand>
        <name>a divalent metal cation</name>
        <dbReference type="ChEBI" id="CHEBI:60240"/>
        <label>1</label>
    </ligand>
</feature>
<name>A0A2I0CPZ7_9PSED</name>
<sequence>MLLVDSHCHLDFPVFDADRQTLLEQARQQGVTRVVVAAVKAAGWPRLWELVEQHSMLYGSLGLHPCFLAEHDARHLGELQQWLERLRGHPRLCALGEIGLDYAQADSPRDAQQALLLAQLQLAKAFNLPVLLHVRRAHADCIALLKQLRLPRAGIVHAFSGSYEEAREYLRMGFKLGLGGAATWSAASRLQRVLGRLPLHGVVLETDAPDMAPAMFAGQRNSPTHLPAICTALATHLHCSPAQLAWHSSRNCAELFAWPDLALAP</sequence>
<accession>A0A2I0CPZ7</accession>
<feature type="binding site" evidence="4">
    <location>
        <position position="9"/>
    </location>
    <ligand>
        <name>a divalent metal cation</name>
        <dbReference type="ChEBI" id="CHEBI:60240"/>
        <label>1</label>
    </ligand>
</feature>
<proteinExistence type="inferred from homology"/>
<evidence type="ECO:0000256" key="4">
    <source>
        <dbReference type="PIRSR" id="PIRSR005902-1"/>
    </source>
</evidence>
<evidence type="ECO:0000256" key="3">
    <source>
        <dbReference type="ARBA" id="ARBA00022801"/>
    </source>
</evidence>
<dbReference type="SUPFAM" id="SSF51556">
    <property type="entry name" value="Metallo-dependent hydrolases"/>
    <property type="match status" value="1"/>
</dbReference>
<evidence type="ECO:0000313" key="6">
    <source>
        <dbReference type="Proteomes" id="UP000242861"/>
    </source>
</evidence>
<dbReference type="RefSeq" id="WP_101193423.1">
    <property type="nucleotide sequence ID" value="NZ_PIYS01000015.1"/>
</dbReference>
<dbReference type="PROSITE" id="PS01137">
    <property type="entry name" value="TATD_1"/>
    <property type="match status" value="1"/>
</dbReference>
<dbReference type="GO" id="GO:0005829">
    <property type="term" value="C:cytosol"/>
    <property type="evidence" value="ECO:0007669"/>
    <property type="project" value="TreeGrafter"/>
</dbReference>
<dbReference type="PANTHER" id="PTHR46124:SF3">
    <property type="entry name" value="HYDROLASE"/>
    <property type="match status" value="1"/>
</dbReference>
<dbReference type="EMBL" id="PIYS01000015">
    <property type="protein sequence ID" value="PKF71220.1"/>
    <property type="molecule type" value="Genomic_DNA"/>
</dbReference>
<organism evidence="5 6">
    <name type="scientific">Pseudomonas fluvialis</name>
    <dbReference type="NCBI Taxonomy" id="1793966"/>
    <lineage>
        <taxon>Bacteria</taxon>
        <taxon>Pseudomonadati</taxon>
        <taxon>Pseudomonadota</taxon>
        <taxon>Gammaproteobacteria</taxon>
        <taxon>Pseudomonadales</taxon>
        <taxon>Pseudomonadaceae</taxon>
        <taxon>Pseudomonas</taxon>
    </lineage>
</organism>
<feature type="binding site" evidence="4">
    <location>
        <position position="133"/>
    </location>
    <ligand>
        <name>a divalent metal cation</name>
        <dbReference type="ChEBI" id="CHEBI:60240"/>
        <label>2</label>
    </ligand>
</feature>
<dbReference type="InterPro" id="IPR018228">
    <property type="entry name" value="DNase_TatD-rel_CS"/>
</dbReference>
<dbReference type="AlphaFoldDB" id="A0A2I0CPZ7"/>
<dbReference type="PIRSF" id="PIRSF005902">
    <property type="entry name" value="DNase_TatD"/>
    <property type="match status" value="1"/>
</dbReference>
<feature type="binding site" evidence="4">
    <location>
        <position position="157"/>
    </location>
    <ligand>
        <name>a divalent metal cation</name>
        <dbReference type="ChEBI" id="CHEBI:60240"/>
        <label>2</label>
    </ligand>
</feature>
<evidence type="ECO:0000256" key="1">
    <source>
        <dbReference type="ARBA" id="ARBA00009275"/>
    </source>
</evidence>